<gene>
    <name evidence="1" type="ORF">KSP39_PZI002049</name>
</gene>
<organism evidence="1 2">
    <name type="scientific">Platanthera zijinensis</name>
    <dbReference type="NCBI Taxonomy" id="2320716"/>
    <lineage>
        <taxon>Eukaryota</taxon>
        <taxon>Viridiplantae</taxon>
        <taxon>Streptophyta</taxon>
        <taxon>Embryophyta</taxon>
        <taxon>Tracheophyta</taxon>
        <taxon>Spermatophyta</taxon>
        <taxon>Magnoliopsida</taxon>
        <taxon>Liliopsida</taxon>
        <taxon>Asparagales</taxon>
        <taxon>Orchidaceae</taxon>
        <taxon>Orchidoideae</taxon>
        <taxon>Orchideae</taxon>
        <taxon>Orchidinae</taxon>
        <taxon>Platanthera</taxon>
    </lineage>
</organism>
<proteinExistence type="predicted"/>
<dbReference type="Proteomes" id="UP001418222">
    <property type="component" value="Unassembled WGS sequence"/>
</dbReference>
<sequence length="81" mass="8859">MKQRGGLAGGRRTVWFLVRKNRGKKRPAGTAIGDDEYVRCRGSSERRRGGCLLSGYESEDLGLAIALSLSEEELKNSISTS</sequence>
<protein>
    <submittedName>
        <fullName evidence="1">Uncharacterized protein</fullName>
    </submittedName>
</protein>
<comment type="caution">
    <text evidence="1">The sequence shown here is derived from an EMBL/GenBank/DDBJ whole genome shotgun (WGS) entry which is preliminary data.</text>
</comment>
<evidence type="ECO:0000313" key="1">
    <source>
        <dbReference type="EMBL" id="KAK8954799.1"/>
    </source>
</evidence>
<keyword evidence="2" id="KW-1185">Reference proteome</keyword>
<name>A0AAP0C0Q1_9ASPA</name>
<dbReference type="EMBL" id="JBBWWQ010000002">
    <property type="protein sequence ID" value="KAK8954799.1"/>
    <property type="molecule type" value="Genomic_DNA"/>
</dbReference>
<reference evidence="1 2" key="1">
    <citation type="journal article" date="2022" name="Nat. Plants">
        <title>Genomes of leafy and leafless Platanthera orchids illuminate the evolution of mycoheterotrophy.</title>
        <authorList>
            <person name="Li M.H."/>
            <person name="Liu K.W."/>
            <person name="Li Z."/>
            <person name="Lu H.C."/>
            <person name="Ye Q.L."/>
            <person name="Zhang D."/>
            <person name="Wang J.Y."/>
            <person name="Li Y.F."/>
            <person name="Zhong Z.M."/>
            <person name="Liu X."/>
            <person name="Yu X."/>
            <person name="Liu D.K."/>
            <person name="Tu X.D."/>
            <person name="Liu B."/>
            <person name="Hao Y."/>
            <person name="Liao X.Y."/>
            <person name="Jiang Y.T."/>
            <person name="Sun W.H."/>
            <person name="Chen J."/>
            <person name="Chen Y.Q."/>
            <person name="Ai Y."/>
            <person name="Zhai J.W."/>
            <person name="Wu S.S."/>
            <person name="Zhou Z."/>
            <person name="Hsiao Y.Y."/>
            <person name="Wu W.L."/>
            <person name="Chen Y.Y."/>
            <person name="Lin Y.F."/>
            <person name="Hsu J.L."/>
            <person name="Li C.Y."/>
            <person name="Wang Z.W."/>
            <person name="Zhao X."/>
            <person name="Zhong W.Y."/>
            <person name="Ma X.K."/>
            <person name="Ma L."/>
            <person name="Huang J."/>
            <person name="Chen G.Z."/>
            <person name="Huang M.Z."/>
            <person name="Huang L."/>
            <person name="Peng D.H."/>
            <person name="Luo Y.B."/>
            <person name="Zou S.Q."/>
            <person name="Chen S.P."/>
            <person name="Lan S."/>
            <person name="Tsai W.C."/>
            <person name="Van de Peer Y."/>
            <person name="Liu Z.J."/>
        </authorList>
    </citation>
    <scope>NUCLEOTIDE SEQUENCE [LARGE SCALE GENOMIC DNA]</scope>
    <source>
        <strain evidence="1">Lor287</strain>
    </source>
</reference>
<accession>A0AAP0C0Q1</accession>
<evidence type="ECO:0000313" key="2">
    <source>
        <dbReference type="Proteomes" id="UP001418222"/>
    </source>
</evidence>
<dbReference type="AlphaFoldDB" id="A0AAP0C0Q1"/>